<organism evidence="6 7">
    <name type="scientific">Dictyostelium firmibasis</name>
    <dbReference type="NCBI Taxonomy" id="79012"/>
    <lineage>
        <taxon>Eukaryota</taxon>
        <taxon>Amoebozoa</taxon>
        <taxon>Evosea</taxon>
        <taxon>Eumycetozoa</taxon>
        <taxon>Dictyostelia</taxon>
        <taxon>Dictyosteliales</taxon>
        <taxon>Dictyosteliaceae</taxon>
        <taxon>Dictyostelium</taxon>
    </lineage>
</organism>
<evidence type="ECO:0000256" key="2">
    <source>
        <dbReference type="ARBA" id="ARBA00022490"/>
    </source>
</evidence>
<keyword evidence="3" id="KW-0206">Cytoskeleton</keyword>
<name>A0AAN7YSE7_9MYCE</name>
<evidence type="ECO:0000313" key="7">
    <source>
        <dbReference type="Proteomes" id="UP001344447"/>
    </source>
</evidence>
<dbReference type="Proteomes" id="UP001344447">
    <property type="component" value="Unassembled WGS sequence"/>
</dbReference>
<dbReference type="CDD" id="cd03359">
    <property type="entry name" value="LbH_Dynactin_5"/>
    <property type="match status" value="1"/>
</dbReference>
<accession>A0AAN7YSE7</accession>
<comment type="caution">
    <text evidence="6">The sequence shown here is derived from an EMBL/GenBank/DDBJ whole genome shotgun (WGS) entry which is preliminary data.</text>
</comment>
<dbReference type="EMBL" id="JAVFKY010000001">
    <property type="protein sequence ID" value="KAK5582919.1"/>
    <property type="molecule type" value="Genomic_DNA"/>
</dbReference>
<dbReference type="InterPro" id="IPR011004">
    <property type="entry name" value="Trimer_LpxA-like_sf"/>
</dbReference>
<evidence type="ECO:0000256" key="5">
    <source>
        <dbReference type="ARBA" id="ARBA00034865"/>
    </source>
</evidence>
<dbReference type="GO" id="GO:0005869">
    <property type="term" value="C:dynactin complex"/>
    <property type="evidence" value="ECO:0007669"/>
    <property type="project" value="TreeGrafter"/>
</dbReference>
<dbReference type="Gene3D" id="2.160.10.10">
    <property type="entry name" value="Hexapeptide repeat proteins"/>
    <property type="match status" value="1"/>
</dbReference>
<dbReference type="SUPFAM" id="SSF51161">
    <property type="entry name" value="Trimeric LpxA-like enzymes"/>
    <property type="match status" value="1"/>
</dbReference>
<dbReference type="Pfam" id="PF21711">
    <property type="entry name" value="DCTN5"/>
    <property type="match status" value="1"/>
</dbReference>
<proteinExistence type="inferred from homology"/>
<evidence type="ECO:0000256" key="1">
    <source>
        <dbReference type="ARBA" id="ARBA00004245"/>
    </source>
</evidence>
<keyword evidence="7" id="KW-1185">Reference proteome</keyword>
<dbReference type="AlphaFoldDB" id="A0AAN7YSE7"/>
<dbReference type="PANTHER" id="PTHR46126">
    <property type="entry name" value="DYNACTIN SUBUNIT 5"/>
    <property type="match status" value="1"/>
</dbReference>
<sequence>MQVQPKYFEKSQYIETLNGNKVSKSSILCGIMNIRLHGKTIIKPGVIVRGDLASVNIGRLSIISENTVIRPSSKKFKGSLVYFPQNIGDHVLIGEGCVVSAASIGSNVYIGNNCIISKRCILKDCCIIADNTILPPDTVVPPFTYYSGTPGIYKEDLPDCIEQFQKEYTTSLYESFLPNTPASKGISTPTKSPTAASAT</sequence>
<evidence type="ECO:0000313" key="6">
    <source>
        <dbReference type="EMBL" id="KAK5582919.1"/>
    </source>
</evidence>
<evidence type="ECO:0000256" key="3">
    <source>
        <dbReference type="ARBA" id="ARBA00023212"/>
    </source>
</evidence>
<evidence type="ECO:0000256" key="4">
    <source>
        <dbReference type="ARBA" id="ARBA00034706"/>
    </source>
</evidence>
<comment type="similarity">
    <text evidence="4">Belongs to the dynactin subunits 5/6 family. Dynactin subunit 5 subfamily.</text>
</comment>
<dbReference type="PANTHER" id="PTHR46126:SF1">
    <property type="entry name" value="DYNACTIN SUBUNIT 5"/>
    <property type="match status" value="1"/>
</dbReference>
<keyword evidence="2" id="KW-0963">Cytoplasm</keyword>
<protein>
    <recommendedName>
        <fullName evidence="5">Dynactin subunit 5</fullName>
    </recommendedName>
</protein>
<comment type="subcellular location">
    <subcellularLocation>
        <location evidence="1">Cytoplasm</location>
        <location evidence="1">Cytoskeleton</location>
    </subcellularLocation>
</comment>
<dbReference type="FunFam" id="2.160.10.10:FF:000014">
    <property type="entry name" value="dynactin subunit 5"/>
    <property type="match status" value="1"/>
</dbReference>
<dbReference type="InterPro" id="IPR047125">
    <property type="entry name" value="DCTN5"/>
</dbReference>
<reference evidence="6 7" key="1">
    <citation type="submission" date="2023-11" db="EMBL/GenBank/DDBJ databases">
        <title>Dfirmibasis_genome.</title>
        <authorList>
            <person name="Edelbroek B."/>
            <person name="Kjellin J."/>
            <person name="Jerlstrom-Hultqvist J."/>
            <person name="Soderbom F."/>
        </authorList>
    </citation>
    <scope>NUCLEOTIDE SEQUENCE [LARGE SCALE GENOMIC DNA]</scope>
    <source>
        <strain evidence="6 7">TNS-C-14</strain>
    </source>
</reference>
<gene>
    <name evidence="6" type="ORF">RB653_004508</name>
</gene>